<gene>
    <name evidence="1" type="ORF">BDN72DRAFT_906116</name>
</gene>
<reference evidence="1 2" key="1">
    <citation type="journal article" date="2019" name="Nat. Ecol. Evol.">
        <title>Megaphylogeny resolves global patterns of mushroom evolution.</title>
        <authorList>
            <person name="Varga T."/>
            <person name="Krizsan K."/>
            <person name="Foldi C."/>
            <person name="Dima B."/>
            <person name="Sanchez-Garcia M."/>
            <person name="Sanchez-Ramirez S."/>
            <person name="Szollosi G.J."/>
            <person name="Szarkandi J.G."/>
            <person name="Papp V."/>
            <person name="Albert L."/>
            <person name="Andreopoulos W."/>
            <person name="Angelini C."/>
            <person name="Antonin V."/>
            <person name="Barry K.W."/>
            <person name="Bougher N.L."/>
            <person name="Buchanan P."/>
            <person name="Buyck B."/>
            <person name="Bense V."/>
            <person name="Catcheside P."/>
            <person name="Chovatia M."/>
            <person name="Cooper J."/>
            <person name="Damon W."/>
            <person name="Desjardin D."/>
            <person name="Finy P."/>
            <person name="Geml J."/>
            <person name="Haridas S."/>
            <person name="Hughes K."/>
            <person name="Justo A."/>
            <person name="Karasinski D."/>
            <person name="Kautmanova I."/>
            <person name="Kiss B."/>
            <person name="Kocsube S."/>
            <person name="Kotiranta H."/>
            <person name="LaButti K.M."/>
            <person name="Lechner B.E."/>
            <person name="Liimatainen K."/>
            <person name="Lipzen A."/>
            <person name="Lukacs Z."/>
            <person name="Mihaltcheva S."/>
            <person name="Morgado L.N."/>
            <person name="Niskanen T."/>
            <person name="Noordeloos M.E."/>
            <person name="Ohm R.A."/>
            <person name="Ortiz-Santana B."/>
            <person name="Ovrebo C."/>
            <person name="Racz N."/>
            <person name="Riley R."/>
            <person name="Savchenko A."/>
            <person name="Shiryaev A."/>
            <person name="Soop K."/>
            <person name="Spirin V."/>
            <person name="Szebenyi C."/>
            <person name="Tomsovsky M."/>
            <person name="Tulloss R.E."/>
            <person name="Uehling J."/>
            <person name="Grigoriev I.V."/>
            <person name="Vagvolgyi C."/>
            <person name="Papp T."/>
            <person name="Martin F.M."/>
            <person name="Miettinen O."/>
            <person name="Hibbett D.S."/>
            <person name="Nagy L.G."/>
        </authorList>
    </citation>
    <scope>NUCLEOTIDE SEQUENCE [LARGE SCALE GENOMIC DNA]</scope>
    <source>
        <strain evidence="1 2">NL-1719</strain>
    </source>
</reference>
<sequence>MTNGVLSPILQRRFDEQNARTAAAQPPNTLKITLGNDLLTVLEPLVSAVTGHLAPRSVPQPAPAIAPAPALSTTAAPSTAATMLLGSDRVVGPDITMSDFCTTYNLAPPILEVFNKHSYTQARWLHFLSLGDLDTMGFDFGHKAALREAVQKWSVPRT</sequence>
<keyword evidence="2" id="KW-1185">Reference proteome</keyword>
<proteinExistence type="predicted"/>
<name>A0ACD3A0H3_9AGAR</name>
<evidence type="ECO:0000313" key="1">
    <source>
        <dbReference type="EMBL" id="TFK59146.1"/>
    </source>
</evidence>
<evidence type="ECO:0000313" key="2">
    <source>
        <dbReference type="Proteomes" id="UP000308600"/>
    </source>
</evidence>
<protein>
    <submittedName>
        <fullName evidence="1">Uncharacterized protein</fullName>
    </submittedName>
</protein>
<organism evidence="1 2">
    <name type="scientific">Pluteus cervinus</name>
    <dbReference type="NCBI Taxonomy" id="181527"/>
    <lineage>
        <taxon>Eukaryota</taxon>
        <taxon>Fungi</taxon>
        <taxon>Dikarya</taxon>
        <taxon>Basidiomycota</taxon>
        <taxon>Agaricomycotina</taxon>
        <taxon>Agaricomycetes</taxon>
        <taxon>Agaricomycetidae</taxon>
        <taxon>Agaricales</taxon>
        <taxon>Pluteineae</taxon>
        <taxon>Pluteaceae</taxon>
        <taxon>Pluteus</taxon>
    </lineage>
</organism>
<accession>A0ACD3A0H3</accession>
<dbReference type="Proteomes" id="UP000308600">
    <property type="component" value="Unassembled WGS sequence"/>
</dbReference>
<dbReference type="EMBL" id="ML209067">
    <property type="protein sequence ID" value="TFK59146.1"/>
    <property type="molecule type" value="Genomic_DNA"/>
</dbReference>